<dbReference type="Gene3D" id="2.60.40.200">
    <property type="entry name" value="Superoxide dismutase, copper/zinc binding domain"/>
    <property type="match status" value="1"/>
</dbReference>
<dbReference type="SUPFAM" id="SSF49329">
    <property type="entry name" value="Cu,Zn superoxide dismutase-like"/>
    <property type="match status" value="1"/>
</dbReference>
<feature type="domain" description="Superoxide dismutase copper/zinc binding" evidence="1">
    <location>
        <begin position="68"/>
        <end position="114"/>
    </location>
</feature>
<reference evidence="2" key="4">
    <citation type="submission" date="2025-08" db="UniProtKB">
        <authorList>
            <consortium name="Ensembl"/>
        </authorList>
    </citation>
    <scope>IDENTIFICATION</scope>
</reference>
<reference evidence="3" key="1">
    <citation type="journal article" date="2006" name="Science">
        <title>Ancient noncoding elements conserved in the human genome.</title>
        <authorList>
            <person name="Venkatesh B."/>
            <person name="Kirkness E.F."/>
            <person name="Loh Y.H."/>
            <person name="Halpern A.L."/>
            <person name="Lee A.P."/>
            <person name="Johnson J."/>
            <person name="Dandona N."/>
            <person name="Viswanathan L.D."/>
            <person name="Tay A."/>
            <person name="Venter J.C."/>
            <person name="Strausberg R.L."/>
            <person name="Brenner S."/>
        </authorList>
    </citation>
    <scope>NUCLEOTIDE SEQUENCE [LARGE SCALE GENOMIC DNA]</scope>
</reference>
<dbReference type="InterPro" id="IPR036423">
    <property type="entry name" value="SOD-like_Cu/Zn_dom_sf"/>
</dbReference>
<dbReference type="GO" id="GO:0006801">
    <property type="term" value="P:superoxide metabolic process"/>
    <property type="evidence" value="ECO:0007669"/>
    <property type="project" value="InterPro"/>
</dbReference>
<dbReference type="InterPro" id="IPR001424">
    <property type="entry name" value="SOD_Cu_Zn_dom"/>
</dbReference>
<evidence type="ECO:0000313" key="3">
    <source>
        <dbReference type="Proteomes" id="UP000314986"/>
    </source>
</evidence>
<keyword evidence="3" id="KW-1185">Reference proteome</keyword>
<reference evidence="3" key="2">
    <citation type="journal article" date="2007" name="PLoS Biol.">
        <title>Survey sequencing and comparative analysis of the elephant shark (Callorhinchus milii) genome.</title>
        <authorList>
            <person name="Venkatesh B."/>
            <person name="Kirkness E.F."/>
            <person name="Loh Y.H."/>
            <person name="Halpern A.L."/>
            <person name="Lee A.P."/>
            <person name="Johnson J."/>
            <person name="Dandona N."/>
            <person name="Viswanathan L.D."/>
            <person name="Tay A."/>
            <person name="Venter J.C."/>
            <person name="Strausberg R.L."/>
            <person name="Brenner S."/>
        </authorList>
    </citation>
    <scope>NUCLEOTIDE SEQUENCE [LARGE SCALE GENOMIC DNA]</scope>
</reference>
<dbReference type="GO" id="GO:0046872">
    <property type="term" value="F:metal ion binding"/>
    <property type="evidence" value="ECO:0007669"/>
    <property type="project" value="InterPro"/>
</dbReference>
<dbReference type="STRING" id="7868.ENSCMIP00000023973"/>
<name>A0A4W3IAF0_CALMI</name>
<evidence type="ECO:0000259" key="1">
    <source>
        <dbReference type="Pfam" id="PF00080"/>
    </source>
</evidence>
<evidence type="ECO:0000313" key="2">
    <source>
        <dbReference type="Ensembl" id="ENSCMIP00000023973.1"/>
    </source>
</evidence>
<dbReference type="Pfam" id="PF00080">
    <property type="entry name" value="Sod_Cu"/>
    <property type="match status" value="1"/>
</dbReference>
<dbReference type="Proteomes" id="UP000314986">
    <property type="component" value="Unassembled WGS sequence"/>
</dbReference>
<dbReference type="AlphaFoldDB" id="A0A4W3IAF0"/>
<proteinExistence type="predicted"/>
<dbReference type="Ensembl" id="ENSCMIT00000024376.1">
    <property type="protein sequence ID" value="ENSCMIP00000023973.1"/>
    <property type="gene ID" value="ENSCMIG00000010669.1"/>
</dbReference>
<dbReference type="PRINTS" id="PR00068">
    <property type="entry name" value="CUZNDISMTASE"/>
</dbReference>
<accession>A0A4W3IAF0</accession>
<sequence>KDQVQCANFQSYIIRILHLLRVSLRCQVMDYNFTPWLQTPCYAICRVKSSSTLQAGQPHVDGFDLFKQNPCAIRVHEFRNASQGCDSTGGHYNPLNLPHPLHPGDFPNFRINACSDSAAPCPLNSCSCTTGPYLPYQRQLTTKLSVEPHPERSTMVRRMNCEQQLDKLDHQKESYTGRHIFKRIKKGNTEQYFRMHQDSRTGGHWYRVGMCKFKKDARRVFFTQMPINNWSHCWMRKGG</sequence>
<dbReference type="InParanoid" id="A0A4W3IAF0"/>
<reference evidence="2" key="5">
    <citation type="submission" date="2025-09" db="UniProtKB">
        <authorList>
            <consortium name="Ensembl"/>
        </authorList>
    </citation>
    <scope>IDENTIFICATION</scope>
</reference>
<organism evidence="2 3">
    <name type="scientific">Callorhinchus milii</name>
    <name type="common">Ghost shark</name>
    <dbReference type="NCBI Taxonomy" id="7868"/>
    <lineage>
        <taxon>Eukaryota</taxon>
        <taxon>Metazoa</taxon>
        <taxon>Chordata</taxon>
        <taxon>Craniata</taxon>
        <taxon>Vertebrata</taxon>
        <taxon>Chondrichthyes</taxon>
        <taxon>Holocephali</taxon>
        <taxon>Chimaeriformes</taxon>
        <taxon>Callorhinchidae</taxon>
        <taxon>Callorhinchus</taxon>
    </lineage>
</organism>
<reference evidence="3" key="3">
    <citation type="journal article" date="2014" name="Nature">
        <title>Elephant shark genome provides unique insights into gnathostome evolution.</title>
        <authorList>
            <consortium name="International Elephant Shark Genome Sequencing Consortium"/>
            <person name="Venkatesh B."/>
            <person name="Lee A.P."/>
            <person name="Ravi V."/>
            <person name="Maurya A.K."/>
            <person name="Lian M.M."/>
            <person name="Swann J.B."/>
            <person name="Ohta Y."/>
            <person name="Flajnik M.F."/>
            <person name="Sutoh Y."/>
            <person name="Kasahara M."/>
            <person name="Hoon S."/>
            <person name="Gangu V."/>
            <person name="Roy S.W."/>
            <person name="Irimia M."/>
            <person name="Korzh V."/>
            <person name="Kondrychyn I."/>
            <person name="Lim Z.W."/>
            <person name="Tay B.H."/>
            <person name="Tohari S."/>
            <person name="Kong K.W."/>
            <person name="Ho S."/>
            <person name="Lorente-Galdos B."/>
            <person name="Quilez J."/>
            <person name="Marques-Bonet T."/>
            <person name="Raney B.J."/>
            <person name="Ingham P.W."/>
            <person name="Tay A."/>
            <person name="Hillier L.W."/>
            <person name="Minx P."/>
            <person name="Boehm T."/>
            <person name="Wilson R.K."/>
            <person name="Brenner S."/>
            <person name="Warren W.C."/>
        </authorList>
    </citation>
    <scope>NUCLEOTIDE SEQUENCE [LARGE SCALE GENOMIC DNA]</scope>
</reference>
<protein>
    <recommendedName>
        <fullName evidence="1">Superoxide dismutase copper/zinc binding domain-containing protein</fullName>
    </recommendedName>
</protein>